<dbReference type="Proteomes" id="UP000318313">
    <property type="component" value="Chromosome"/>
</dbReference>
<gene>
    <name evidence="1" type="ORF">Enr17x_41300</name>
</gene>
<dbReference type="KEGG" id="gfm:Enr17x_41300"/>
<dbReference type="AlphaFoldDB" id="A0A518IG55"/>
<name>A0A518IG55_9PLAN</name>
<evidence type="ECO:0000313" key="2">
    <source>
        <dbReference type="Proteomes" id="UP000318313"/>
    </source>
</evidence>
<dbReference type="EMBL" id="CP037452">
    <property type="protein sequence ID" value="QDV52071.1"/>
    <property type="molecule type" value="Genomic_DNA"/>
</dbReference>
<sequence>MRKDCFDFPEAQEVDEHLRFNKYRFIKALYLSITVKVTLHPTFFKFSENFVKKTSQQQLGILTSLRILG</sequence>
<proteinExistence type="predicted"/>
<protein>
    <submittedName>
        <fullName evidence="1">Uncharacterized protein</fullName>
    </submittedName>
</protein>
<reference evidence="1 2" key="1">
    <citation type="submission" date="2019-03" db="EMBL/GenBank/DDBJ databases">
        <title>Deep-cultivation of Planctomycetes and their phenomic and genomic characterization uncovers novel biology.</title>
        <authorList>
            <person name="Wiegand S."/>
            <person name="Jogler M."/>
            <person name="Boedeker C."/>
            <person name="Pinto D."/>
            <person name="Vollmers J."/>
            <person name="Rivas-Marin E."/>
            <person name="Kohn T."/>
            <person name="Peeters S.H."/>
            <person name="Heuer A."/>
            <person name="Rast P."/>
            <person name="Oberbeckmann S."/>
            <person name="Bunk B."/>
            <person name="Jeske O."/>
            <person name="Meyerdierks A."/>
            <person name="Storesund J.E."/>
            <person name="Kallscheuer N."/>
            <person name="Luecker S."/>
            <person name="Lage O.M."/>
            <person name="Pohl T."/>
            <person name="Merkel B.J."/>
            <person name="Hornburger P."/>
            <person name="Mueller R.-W."/>
            <person name="Bruemmer F."/>
            <person name="Labrenz M."/>
            <person name="Spormann A.M."/>
            <person name="Op den Camp H."/>
            <person name="Overmann J."/>
            <person name="Amann R."/>
            <person name="Jetten M.S.M."/>
            <person name="Mascher T."/>
            <person name="Medema M.H."/>
            <person name="Devos D.P."/>
            <person name="Kaster A.-K."/>
            <person name="Ovreas L."/>
            <person name="Rohde M."/>
            <person name="Galperin M.Y."/>
            <person name="Jogler C."/>
        </authorList>
    </citation>
    <scope>NUCLEOTIDE SEQUENCE [LARGE SCALE GENOMIC DNA]</scope>
    <source>
        <strain evidence="1 2">Enr17</strain>
    </source>
</reference>
<keyword evidence="2" id="KW-1185">Reference proteome</keyword>
<organism evidence="1 2">
    <name type="scientific">Gimesia fumaroli</name>
    <dbReference type="NCBI Taxonomy" id="2527976"/>
    <lineage>
        <taxon>Bacteria</taxon>
        <taxon>Pseudomonadati</taxon>
        <taxon>Planctomycetota</taxon>
        <taxon>Planctomycetia</taxon>
        <taxon>Planctomycetales</taxon>
        <taxon>Planctomycetaceae</taxon>
        <taxon>Gimesia</taxon>
    </lineage>
</organism>
<evidence type="ECO:0000313" key="1">
    <source>
        <dbReference type="EMBL" id="QDV52071.1"/>
    </source>
</evidence>
<accession>A0A518IG55</accession>